<dbReference type="PANTHER" id="PTHR13281:SF0">
    <property type="entry name" value="TRANSMEMBRANE PROTEIN 70, MITOCHONDRIAL"/>
    <property type="match status" value="1"/>
</dbReference>
<name>A0A6I8P4W0_ORNAN</name>
<keyword evidence="4" id="KW-1185">Reference proteome</keyword>
<evidence type="ECO:0008006" key="5">
    <source>
        <dbReference type="Google" id="ProtNLM"/>
    </source>
</evidence>
<keyword evidence="2" id="KW-0472">Membrane</keyword>
<dbReference type="InParanoid" id="A0A6I8P4W0"/>
<evidence type="ECO:0000313" key="4">
    <source>
        <dbReference type="Proteomes" id="UP000002279"/>
    </source>
</evidence>
<keyword evidence="2" id="KW-1133">Transmembrane helix</keyword>
<feature type="transmembrane region" description="Helical" evidence="2">
    <location>
        <begin position="12"/>
        <end position="29"/>
    </location>
</feature>
<dbReference type="Ensembl" id="ENSOANT00000050006.1">
    <property type="protein sequence ID" value="ENSOANP00000048975.1"/>
    <property type="gene ID" value="ENSOANG00000045207.1"/>
</dbReference>
<reference evidence="3" key="2">
    <citation type="submission" date="2025-08" db="UniProtKB">
        <authorList>
            <consortium name="Ensembl"/>
        </authorList>
    </citation>
    <scope>IDENTIFICATION</scope>
    <source>
        <strain evidence="3">Glennie</strain>
    </source>
</reference>
<reference evidence="3 4" key="1">
    <citation type="journal article" date="2008" name="Nature">
        <title>Genome analysis of the platypus reveals unique signatures of evolution.</title>
        <authorList>
            <person name="Warren W.C."/>
            <person name="Hillier L.W."/>
            <person name="Marshall Graves J.A."/>
            <person name="Birney E."/>
            <person name="Ponting C.P."/>
            <person name="Grutzner F."/>
            <person name="Belov K."/>
            <person name="Miller W."/>
            <person name="Clarke L."/>
            <person name="Chinwalla A.T."/>
            <person name="Yang S.P."/>
            <person name="Heger A."/>
            <person name="Locke D.P."/>
            <person name="Miethke P."/>
            <person name="Waters P.D."/>
            <person name="Veyrunes F."/>
            <person name="Fulton L."/>
            <person name="Fulton B."/>
            <person name="Graves T."/>
            <person name="Wallis J."/>
            <person name="Puente X.S."/>
            <person name="Lopez-Otin C."/>
            <person name="Ordonez G.R."/>
            <person name="Eichler E.E."/>
            <person name="Chen L."/>
            <person name="Cheng Z."/>
            <person name="Deakin J.E."/>
            <person name="Alsop A."/>
            <person name="Thompson K."/>
            <person name="Kirby P."/>
            <person name="Papenfuss A.T."/>
            <person name="Wakefield M.J."/>
            <person name="Olender T."/>
            <person name="Lancet D."/>
            <person name="Huttley G.A."/>
            <person name="Smit A.F."/>
            <person name="Pask A."/>
            <person name="Temple-Smith P."/>
            <person name="Batzer M.A."/>
            <person name="Walker J.A."/>
            <person name="Konkel M.K."/>
            <person name="Harris R.S."/>
            <person name="Whittington C.M."/>
            <person name="Wong E.S."/>
            <person name="Gemmell N.J."/>
            <person name="Buschiazzo E."/>
            <person name="Vargas Jentzsch I.M."/>
            <person name="Merkel A."/>
            <person name="Schmitz J."/>
            <person name="Zemann A."/>
            <person name="Churakov G."/>
            <person name="Kriegs J.O."/>
            <person name="Brosius J."/>
            <person name="Murchison E.P."/>
            <person name="Sachidanandam R."/>
            <person name="Smith C."/>
            <person name="Hannon G.J."/>
            <person name="Tsend-Ayush E."/>
            <person name="McMillan D."/>
            <person name="Attenborough R."/>
            <person name="Rens W."/>
            <person name="Ferguson-Smith M."/>
            <person name="Lefevre C.M."/>
            <person name="Sharp J.A."/>
            <person name="Nicholas K.R."/>
            <person name="Ray D.A."/>
            <person name="Kube M."/>
            <person name="Reinhardt R."/>
            <person name="Pringle T.H."/>
            <person name="Taylor J."/>
            <person name="Jones R.C."/>
            <person name="Nixon B."/>
            <person name="Dacheux J.L."/>
            <person name="Niwa H."/>
            <person name="Sekita Y."/>
            <person name="Huang X."/>
            <person name="Stark A."/>
            <person name="Kheradpour P."/>
            <person name="Kellis M."/>
            <person name="Flicek P."/>
            <person name="Chen Y."/>
            <person name="Webber C."/>
            <person name="Hardison R."/>
            <person name="Nelson J."/>
            <person name="Hallsworth-Pepin K."/>
            <person name="Delehaunty K."/>
            <person name="Markovic C."/>
            <person name="Minx P."/>
            <person name="Feng Y."/>
            <person name="Kremitzki C."/>
            <person name="Mitreva M."/>
            <person name="Glasscock J."/>
            <person name="Wylie T."/>
            <person name="Wohldmann P."/>
            <person name="Thiru P."/>
            <person name="Nhan M.N."/>
            <person name="Pohl C.S."/>
            <person name="Smith S.M."/>
            <person name="Hou S."/>
            <person name="Nefedov M."/>
            <person name="de Jong P.J."/>
            <person name="Renfree M.B."/>
            <person name="Mardis E.R."/>
            <person name="Wilson R.K."/>
        </authorList>
    </citation>
    <scope>NUCLEOTIDE SEQUENCE [LARGE SCALE GENOMIC DNA]</scope>
    <source>
        <strain evidence="3 4">Glennie</strain>
    </source>
</reference>
<dbReference type="GO" id="GO:0031966">
    <property type="term" value="C:mitochondrial membrane"/>
    <property type="evidence" value="ECO:0000318"/>
    <property type="project" value="GO_Central"/>
</dbReference>
<dbReference type="FunCoup" id="A0A6I8P4W0">
    <property type="interactions" value="1617"/>
</dbReference>
<dbReference type="PANTHER" id="PTHR13281">
    <property type="entry name" value="TRANSMEMBRANE PROTEIN 70, MITOCHONDRIAL"/>
    <property type="match status" value="1"/>
</dbReference>
<evidence type="ECO:0000256" key="2">
    <source>
        <dbReference type="SAM" id="Phobius"/>
    </source>
</evidence>
<dbReference type="GO" id="GO:0033615">
    <property type="term" value="P:mitochondrial proton-transporting ATP synthase complex assembly"/>
    <property type="evidence" value="ECO:0000318"/>
    <property type="project" value="GO_Central"/>
</dbReference>
<evidence type="ECO:0000256" key="1">
    <source>
        <dbReference type="ARBA" id="ARBA00005280"/>
    </source>
</evidence>
<feature type="transmembrane region" description="Helical" evidence="2">
    <location>
        <begin position="41"/>
        <end position="63"/>
    </location>
</feature>
<proteinExistence type="inferred from homology"/>
<keyword evidence="2" id="KW-0812">Transmembrane</keyword>
<dbReference type="Pfam" id="PF06979">
    <property type="entry name" value="TMEM70"/>
    <property type="match status" value="1"/>
</dbReference>
<dbReference type="InterPro" id="IPR045325">
    <property type="entry name" value="TMEM70/TMEM186/TMEM223"/>
</dbReference>
<dbReference type="GeneTree" id="ENSGT00390000018710"/>
<reference evidence="3" key="3">
    <citation type="submission" date="2025-09" db="UniProtKB">
        <authorList>
            <consortium name="Ensembl"/>
        </authorList>
    </citation>
    <scope>IDENTIFICATION</scope>
    <source>
        <strain evidence="3">Glennie</strain>
    </source>
</reference>
<dbReference type="AlphaFoldDB" id="A0A6I8P4W0"/>
<evidence type="ECO:0000313" key="3">
    <source>
        <dbReference type="Ensembl" id="ENSOANP00000048975.1"/>
    </source>
</evidence>
<dbReference type="Proteomes" id="UP000002279">
    <property type="component" value="Chromosome 7"/>
</dbReference>
<accession>A0A6I8P4W0</accession>
<comment type="similarity">
    <text evidence="1">Belongs to the TMEM70 family.</text>
</comment>
<dbReference type="Bgee" id="ENSOANG00000045207">
    <property type="expression patterns" value="Expressed in heart and 7 other cell types or tissues"/>
</dbReference>
<sequence length="155" mass="16837">HPPAVFTERVKLFSYSSSAAGLGLLPYIFVRTGAGTGGVPLKVALAVLAGVFTLATPVLLHLVTKGYVLRLYHAAETDTYTAVTYGALLAEKRTVFRRSDVRVPELHHLFTTFYAETRSMLVDPALFPLARDYDHLMGYDKPLALDGERGAGGDP</sequence>
<organism evidence="3 4">
    <name type="scientific">Ornithorhynchus anatinus</name>
    <name type="common">Duckbill platypus</name>
    <dbReference type="NCBI Taxonomy" id="9258"/>
    <lineage>
        <taxon>Eukaryota</taxon>
        <taxon>Metazoa</taxon>
        <taxon>Chordata</taxon>
        <taxon>Craniata</taxon>
        <taxon>Vertebrata</taxon>
        <taxon>Euteleostomi</taxon>
        <taxon>Mammalia</taxon>
        <taxon>Monotremata</taxon>
        <taxon>Ornithorhynchidae</taxon>
        <taxon>Ornithorhynchus</taxon>
    </lineage>
</organism>
<dbReference type="OMA" id="NQATDEY"/>
<dbReference type="InterPro" id="IPR009724">
    <property type="entry name" value="TMEM70"/>
</dbReference>
<protein>
    <recommendedName>
        <fullName evidence="5">Transmembrane protein 70</fullName>
    </recommendedName>
</protein>